<feature type="region of interest" description="Disordered" evidence="3">
    <location>
        <begin position="292"/>
        <end position="317"/>
    </location>
</feature>
<evidence type="ECO:0000256" key="1">
    <source>
        <dbReference type="ARBA" id="ARBA00004123"/>
    </source>
</evidence>
<keyword evidence="5" id="KW-1185">Reference proteome</keyword>
<dbReference type="GO" id="GO:0005634">
    <property type="term" value="C:nucleus"/>
    <property type="evidence" value="ECO:0007669"/>
    <property type="project" value="UniProtKB-SubCell"/>
</dbReference>
<dbReference type="PANTHER" id="PTHR23010:SF1">
    <property type="entry name" value="MIDNOLIN"/>
    <property type="match status" value="1"/>
</dbReference>
<sequence length="399" mass="45295">MENDRISVNYANPSMDRQQMHSTRIFICPSTGGSFQMNVGANESVHGLKWSLSRRLNLRRDRIILLHRNRQLKNGLLRDYCVADDSCITLLPSLETGISYHRRESGVMEALRTLTDAQINDFLSGHAPLVLAMRLGDHMMFIQLQLSTTPCSRARPRPSPRPTPVTVPPREQFTVQDHQEVPSPTYIPESSGNNLQSNLHQFRHFPDNEKTCPVSPVLETNSPPRGGAVIESMKHLGKGVYSGTFSGTIDRSLQDRNGCPKRDINTIVHILNDLLEAAPQYRQHCFVPRPQNVHTSPATSSNIDIDSVTRSNIPTEDDSRLRGKVRHLQMMMEERKLRRRARRNARGPYQWQRKGAMPTSFSSNEHREKPEMSADSLDAMDNEDMHDSYTPVEQETLAV</sequence>
<evidence type="ECO:0008006" key="6">
    <source>
        <dbReference type="Google" id="ProtNLM"/>
    </source>
</evidence>
<evidence type="ECO:0000313" key="4">
    <source>
        <dbReference type="EMBL" id="KAK3091666.1"/>
    </source>
</evidence>
<organism evidence="4 5">
    <name type="scientific">Pinctada imbricata</name>
    <name type="common">Atlantic pearl-oyster</name>
    <name type="synonym">Pinctada martensii</name>
    <dbReference type="NCBI Taxonomy" id="66713"/>
    <lineage>
        <taxon>Eukaryota</taxon>
        <taxon>Metazoa</taxon>
        <taxon>Spiralia</taxon>
        <taxon>Lophotrochozoa</taxon>
        <taxon>Mollusca</taxon>
        <taxon>Bivalvia</taxon>
        <taxon>Autobranchia</taxon>
        <taxon>Pteriomorphia</taxon>
        <taxon>Pterioida</taxon>
        <taxon>Pterioidea</taxon>
        <taxon>Pteriidae</taxon>
        <taxon>Pinctada</taxon>
    </lineage>
</organism>
<feature type="region of interest" description="Disordered" evidence="3">
    <location>
        <begin position="338"/>
        <end position="399"/>
    </location>
</feature>
<feature type="compositionally biased region" description="Pro residues" evidence="3">
    <location>
        <begin position="157"/>
        <end position="167"/>
    </location>
</feature>
<dbReference type="InterPro" id="IPR029071">
    <property type="entry name" value="Ubiquitin-like_domsf"/>
</dbReference>
<evidence type="ECO:0000256" key="2">
    <source>
        <dbReference type="ARBA" id="ARBA00023242"/>
    </source>
</evidence>
<dbReference type="PANTHER" id="PTHR23010">
    <property type="entry name" value="MIDNOLIN"/>
    <property type="match status" value="1"/>
</dbReference>
<comment type="caution">
    <text evidence="4">The sequence shown here is derived from an EMBL/GenBank/DDBJ whole genome shotgun (WGS) entry which is preliminary data.</text>
</comment>
<protein>
    <recommendedName>
        <fullName evidence="6">Midnolin</fullName>
    </recommendedName>
</protein>
<evidence type="ECO:0000313" key="5">
    <source>
        <dbReference type="Proteomes" id="UP001186944"/>
    </source>
</evidence>
<name>A0AA88Y8Z4_PINIB</name>
<proteinExistence type="predicted"/>
<gene>
    <name evidence="4" type="ORF">FSP39_021668</name>
</gene>
<feature type="compositionally biased region" description="Polar residues" evidence="3">
    <location>
        <begin position="292"/>
        <end position="314"/>
    </location>
</feature>
<evidence type="ECO:0000256" key="3">
    <source>
        <dbReference type="SAM" id="MobiDB-lite"/>
    </source>
</evidence>
<reference evidence="4" key="1">
    <citation type="submission" date="2019-08" db="EMBL/GenBank/DDBJ databases">
        <title>The improved chromosome-level genome for the pearl oyster Pinctada fucata martensii using PacBio sequencing and Hi-C.</title>
        <authorList>
            <person name="Zheng Z."/>
        </authorList>
    </citation>
    <scope>NUCLEOTIDE SEQUENCE</scope>
    <source>
        <strain evidence="4">ZZ-2019</strain>
        <tissue evidence="4">Adductor muscle</tissue>
    </source>
</reference>
<dbReference type="SUPFAM" id="SSF54236">
    <property type="entry name" value="Ubiquitin-like"/>
    <property type="match status" value="1"/>
</dbReference>
<feature type="region of interest" description="Disordered" evidence="3">
    <location>
        <begin position="176"/>
        <end position="196"/>
    </location>
</feature>
<dbReference type="InterPro" id="IPR039336">
    <property type="entry name" value="Midnolin"/>
</dbReference>
<feature type="region of interest" description="Disordered" evidence="3">
    <location>
        <begin position="150"/>
        <end position="169"/>
    </location>
</feature>
<dbReference type="Gene3D" id="3.10.20.90">
    <property type="entry name" value="Phosphatidylinositol 3-kinase Catalytic Subunit, Chain A, domain 1"/>
    <property type="match status" value="1"/>
</dbReference>
<dbReference type="EMBL" id="VSWD01000010">
    <property type="protein sequence ID" value="KAK3091666.1"/>
    <property type="molecule type" value="Genomic_DNA"/>
</dbReference>
<dbReference type="AlphaFoldDB" id="A0AA88Y8Z4"/>
<accession>A0AA88Y8Z4</accession>
<keyword evidence="2" id="KW-0539">Nucleus</keyword>
<dbReference type="Proteomes" id="UP001186944">
    <property type="component" value="Unassembled WGS sequence"/>
</dbReference>
<comment type="subcellular location">
    <subcellularLocation>
        <location evidence="1">Nucleus</location>
    </subcellularLocation>
</comment>